<feature type="transmembrane region" description="Helical" evidence="1">
    <location>
        <begin position="34"/>
        <end position="51"/>
    </location>
</feature>
<evidence type="ECO:0000313" key="3">
    <source>
        <dbReference type="Proteomes" id="UP000003163"/>
    </source>
</evidence>
<keyword evidence="1" id="KW-0472">Membrane</keyword>
<dbReference type="HOGENOM" id="CLU_1927561_0_0_1"/>
<reference evidence="3" key="2">
    <citation type="submission" date="2015-07" db="EMBL/GenBank/DDBJ databases">
        <title>Contrasting host-pathogen interactions and genome evolution in two generalist and specialist microsporidian pathogens of mosquitoes.</title>
        <authorList>
            <consortium name="The Broad Institute Genomics Platform"/>
            <consortium name="The Broad Institute Genome Sequencing Center for Infectious Disease"/>
            <person name="Cuomo C.A."/>
            <person name="Sanscrainte N.D."/>
            <person name="Goldberg J.M."/>
            <person name="Heiman D."/>
            <person name="Young S."/>
            <person name="Zeng Q."/>
            <person name="Becnel J.J."/>
            <person name="Birren B.W."/>
        </authorList>
    </citation>
    <scope>NUCLEOTIDE SEQUENCE [LARGE SCALE GENOMIC DNA]</scope>
    <source>
        <strain evidence="3">USNM 41457</strain>
    </source>
</reference>
<proteinExistence type="predicted"/>
<dbReference type="AlphaFoldDB" id="J8ZVW5"/>
<keyword evidence="3" id="KW-1185">Reference proteome</keyword>
<keyword evidence="1" id="KW-0812">Transmembrane</keyword>
<dbReference type="InParanoid" id="J8ZVW5"/>
<dbReference type="EMBL" id="AFBI03000030">
    <property type="protein sequence ID" value="EJW03813.1"/>
    <property type="molecule type" value="Genomic_DNA"/>
</dbReference>
<comment type="caution">
    <text evidence="2">The sequence shown here is derived from an EMBL/GenBank/DDBJ whole genome shotgun (WGS) entry which is preliminary data.</text>
</comment>
<feature type="transmembrane region" description="Helical" evidence="1">
    <location>
        <begin position="98"/>
        <end position="119"/>
    </location>
</feature>
<sequence length="131" mass="15710">MLAILVMCHRYITVLLSFFQFFIFVFVSNFPYLTLQYFLFIFLIGFIVIIMHEKLLPLAIYVFLFGSLNLALGFQLTYYSVAPFSSPFSSFLFRLQQYWFHMYFIIEGCSILFVDIYLLKQKYCFIIKIKV</sequence>
<evidence type="ECO:0000256" key="1">
    <source>
        <dbReference type="SAM" id="Phobius"/>
    </source>
</evidence>
<reference evidence="2 3" key="1">
    <citation type="submission" date="2011-08" db="EMBL/GenBank/DDBJ databases">
        <authorList>
            <person name="Liu Z.J."/>
            <person name="Shi F.L."/>
            <person name="Lu J.Q."/>
            <person name="Li M."/>
            <person name="Wang Z.L."/>
        </authorList>
    </citation>
    <scope>NUCLEOTIDE SEQUENCE [LARGE SCALE GENOMIC DNA]</scope>
    <source>
        <strain evidence="2 3">USNM 41457</strain>
    </source>
</reference>
<keyword evidence="1" id="KW-1133">Transmembrane helix</keyword>
<gene>
    <name evidence="2" type="ORF">EDEG_01905</name>
</gene>
<protein>
    <submittedName>
        <fullName evidence="2">Uncharacterized protein</fullName>
    </submittedName>
</protein>
<accession>J8ZVW5</accession>
<evidence type="ECO:0000313" key="2">
    <source>
        <dbReference type="EMBL" id="EJW03813.1"/>
    </source>
</evidence>
<dbReference type="VEuPathDB" id="MicrosporidiaDB:EDEG_01905"/>
<dbReference type="Proteomes" id="UP000003163">
    <property type="component" value="Unassembled WGS sequence"/>
</dbReference>
<name>J8ZVW5_EDHAE</name>
<feature type="transmembrane region" description="Helical" evidence="1">
    <location>
        <begin position="58"/>
        <end position="78"/>
    </location>
</feature>
<organism evidence="2 3">
    <name type="scientific">Edhazardia aedis (strain USNM 41457)</name>
    <name type="common">Microsporidian parasite</name>
    <dbReference type="NCBI Taxonomy" id="1003232"/>
    <lineage>
        <taxon>Eukaryota</taxon>
        <taxon>Fungi</taxon>
        <taxon>Fungi incertae sedis</taxon>
        <taxon>Microsporidia</taxon>
        <taxon>Edhazardia</taxon>
    </lineage>
</organism>
<feature type="transmembrane region" description="Helical" evidence="1">
    <location>
        <begin position="12"/>
        <end position="28"/>
    </location>
</feature>